<dbReference type="SUPFAM" id="SSF51735">
    <property type="entry name" value="NAD(P)-binding Rossmann-fold domains"/>
    <property type="match status" value="1"/>
</dbReference>
<feature type="domain" description="Alcohol dehydrogenase-like N-terminal" evidence="3">
    <location>
        <begin position="53"/>
        <end position="126"/>
    </location>
</feature>
<organism evidence="4 5">
    <name type="scientific">Staphylococcus equorum</name>
    <dbReference type="NCBI Taxonomy" id="246432"/>
    <lineage>
        <taxon>Bacteria</taxon>
        <taxon>Bacillati</taxon>
        <taxon>Bacillota</taxon>
        <taxon>Bacilli</taxon>
        <taxon>Bacillales</taxon>
        <taxon>Staphylococcaceae</taxon>
        <taxon>Staphylococcus</taxon>
    </lineage>
</organism>
<evidence type="ECO:0000256" key="2">
    <source>
        <dbReference type="ARBA" id="ARBA00023002"/>
    </source>
</evidence>
<reference evidence="4" key="1">
    <citation type="submission" date="2022-05" db="EMBL/GenBank/DDBJ databases">
        <title>Comparative genomics of Staphylococcus equorum isolates.</title>
        <authorList>
            <person name="Luelf R.H."/>
        </authorList>
    </citation>
    <scope>NUCLEOTIDE SEQUENCE</scope>
    <source>
        <strain evidence="4">TMW 2.2497</strain>
    </source>
</reference>
<dbReference type="InterPro" id="IPR013154">
    <property type="entry name" value="ADH-like_N"/>
</dbReference>
<dbReference type="InterPro" id="IPR036291">
    <property type="entry name" value="NAD(P)-bd_dom_sf"/>
</dbReference>
<dbReference type="GO" id="GO:0003960">
    <property type="term" value="F:quinone reductase (NADPH) activity"/>
    <property type="evidence" value="ECO:0007669"/>
    <property type="project" value="TreeGrafter"/>
</dbReference>
<protein>
    <recommendedName>
        <fullName evidence="3">Alcohol dehydrogenase-like N-terminal domain-containing protein</fullName>
    </recommendedName>
</protein>
<dbReference type="Proteomes" id="UP001152422">
    <property type="component" value="Unassembled WGS sequence"/>
</dbReference>
<dbReference type="EMBL" id="JAMBQA010000003">
    <property type="protein sequence ID" value="MDG0845993.1"/>
    <property type="molecule type" value="Genomic_DNA"/>
</dbReference>
<accession>A0A9X4L4K3</accession>
<dbReference type="GO" id="GO:0070402">
    <property type="term" value="F:NADPH binding"/>
    <property type="evidence" value="ECO:0007669"/>
    <property type="project" value="TreeGrafter"/>
</dbReference>
<dbReference type="Pfam" id="PF08240">
    <property type="entry name" value="ADH_N"/>
    <property type="match status" value="1"/>
</dbReference>
<dbReference type="PANTHER" id="PTHR48106:SF7">
    <property type="entry name" value="DEHYDROGENASE, ZINC-CONTAINING, PUTATIVE (AFU_ORTHOLOGUE AFUA_5G10220)-RELATED"/>
    <property type="match status" value="1"/>
</dbReference>
<keyword evidence="5" id="KW-1185">Reference proteome</keyword>
<evidence type="ECO:0000313" key="5">
    <source>
        <dbReference type="Proteomes" id="UP001152422"/>
    </source>
</evidence>
<dbReference type="Gene3D" id="3.90.180.10">
    <property type="entry name" value="Medium-chain alcohol dehydrogenases, catalytic domain"/>
    <property type="match status" value="1"/>
</dbReference>
<dbReference type="PANTHER" id="PTHR48106">
    <property type="entry name" value="QUINONE OXIDOREDUCTASE PIG3-RELATED"/>
    <property type="match status" value="1"/>
</dbReference>
<name>A0A9X4L4K3_9STAP</name>
<dbReference type="AlphaFoldDB" id="A0A9X4L4K3"/>
<keyword evidence="1" id="KW-0521">NADP</keyword>
<dbReference type="InterPro" id="IPR011032">
    <property type="entry name" value="GroES-like_sf"/>
</dbReference>
<keyword evidence="2" id="KW-0560">Oxidoreductase</keyword>
<evidence type="ECO:0000259" key="3">
    <source>
        <dbReference type="Pfam" id="PF08240"/>
    </source>
</evidence>
<dbReference type="RefSeq" id="WP_277583133.1">
    <property type="nucleotide sequence ID" value="NZ_JAMBPY010000003.1"/>
</dbReference>
<comment type="caution">
    <text evidence="4">The sequence shown here is derived from an EMBL/GenBank/DDBJ whole genome shotgun (WGS) entry which is preliminary data.</text>
</comment>
<evidence type="ECO:0000313" key="4">
    <source>
        <dbReference type="EMBL" id="MDG0845993.1"/>
    </source>
</evidence>
<sequence length="313" mass="35010">MKTLVAINPNTSNKINYTHLGEINFGSISMELGIIDLPKPKFNIKEPKNYNFVLLKVHNLSCNYRDKSILLENFKKIKRLNYPYVPFGSEFCAEVIDIGENVTNFNIGDIVIPNCSYSNKGIPTNYASLGWLKLHEDTLIKKPVNINNNEAAGFSLGAQTACSMIRKSKILETGGVPLIFSSRSNTSLFLIEQLVKSGVTPICLSTSNWEPFEVQKLGSVIMQRLDKGDHSKTLKSIKKYNVTHVFDPFFDTNINFAMECLQVDGTYVTCGIRDQHPILSEQTPKESGPIIRSALTKCIFKNITFIGNCLGSR</sequence>
<dbReference type="SUPFAM" id="SSF50129">
    <property type="entry name" value="GroES-like"/>
    <property type="match status" value="1"/>
</dbReference>
<proteinExistence type="predicted"/>
<dbReference type="GO" id="GO:0005829">
    <property type="term" value="C:cytosol"/>
    <property type="evidence" value="ECO:0007669"/>
    <property type="project" value="TreeGrafter"/>
</dbReference>
<dbReference type="GO" id="GO:0035925">
    <property type="term" value="F:mRNA 3'-UTR AU-rich region binding"/>
    <property type="evidence" value="ECO:0007669"/>
    <property type="project" value="TreeGrafter"/>
</dbReference>
<evidence type="ECO:0000256" key="1">
    <source>
        <dbReference type="ARBA" id="ARBA00022857"/>
    </source>
</evidence>
<gene>
    <name evidence="4" type="ORF">M4L89_07110</name>
</gene>
<dbReference type="Gene3D" id="3.40.50.720">
    <property type="entry name" value="NAD(P)-binding Rossmann-like Domain"/>
    <property type="match status" value="1"/>
</dbReference>